<sequence length="472" mass="51812">MICLGTTQFNIPNQSNNNNIQSQKKQPSSILSSSFLHLFGYNIINNQKKVTVDIKSPNLIRIPIPMAKSDAAGEIMLTSGASGRVTALLSMNVLKSIIMLVNAFLLLILFPFRGRKRCHSPAMPSSPVKEEIVNRKGVRVPSTIIVPWKSSAAAAVVVDHDVAARRALAIRRVMDGGDLSRRDYSLFVTPRGDTMFTQSWAPVSVKTRALVVLLHGLNEHRVFDYRPNLFDALCWGRGSKGLKYFGCALVQKLILLSHGGSDGLHAYVHSLDDAVTDAKAFIRHALAENPGLPCFCFGHSTGGAIVLKAALDPKVEKSIAGVVLTSPAVRVQPSHPIFLLLAPVFSLLLPKFQFSAASKKGAIVSRDPAALIAKYSDPLVYTGSIRVRTGHEILKITSYLQQNTHKLKVPFFVLHGAEDTVTDPDASLKLYKEASSEDKTIKLLPGCLHDLLFEPEREEIKRDIIEWLDSRV</sequence>
<comment type="caution">
    <text evidence="3">The sequence shown here is derived from an EMBL/GenBank/DDBJ whole genome shotgun (WGS) entry which is preliminary data.</text>
</comment>
<keyword evidence="4" id="KW-1185">Reference proteome</keyword>
<dbReference type="Proteomes" id="UP001206925">
    <property type="component" value="Unassembled WGS sequence"/>
</dbReference>
<dbReference type="InterPro" id="IPR029058">
    <property type="entry name" value="AB_hydrolase_fold"/>
</dbReference>
<protein>
    <recommendedName>
        <fullName evidence="2">Serine aminopeptidase S33 domain-containing protein</fullName>
    </recommendedName>
</protein>
<dbReference type="InterPro" id="IPR022742">
    <property type="entry name" value="Hydrolase_4"/>
</dbReference>
<dbReference type="Gene3D" id="3.40.50.1820">
    <property type="entry name" value="alpha/beta hydrolase"/>
    <property type="match status" value="1"/>
</dbReference>
<dbReference type="PANTHER" id="PTHR11614">
    <property type="entry name" value="PHOSPHOLIPASE-RELATED"/>
    <property type="match status" value="1"/>
</dbReference>
<evidence type="ECO:0000313" key="3">
    <source>
        <dbReference type="EMBL" id="KAI7734458.1"/>
    </source>
</evidence>
<keyword evidence="1" id="KW-0472">Membrane</keyword>
<reference evidence="3" key="1">
    <citation type="submission" date="2022-06" db="EMBL/GenBank/DDBJ databases">
        <title>Uncovering the hologenomic basis of an extraordinary plant invasion.</title>
        <authorList>
            <person name="Bieker V.C."/>
            <person name="Martin M.D."/>
            <person name="Gilbert T."/>
            <person name="Hodgins K."/>
            <person name="Battlay P."/>
            <person name="Petersen B."/>
            <person name="Wilson J."/>
        </authorList>
    </citation>
    <scope>NUCLEOTIDE SEQUENCE</scope>
    <source>
        <strain evidence="3">AA19_3_7</strain>
        <tissue evidence="3">Leaf</tissue>
    </source>
</reference>
<organism evidence="3 4">
    <name type="scientific">Ambrosia artemisiifolia</name>
    <name type="common">Common ragweed</name>
    <dbReference type="NCBI Taxonomy" id="4212"/>
    <lineage>
        <taxon>Eukaryota</taxon>
        <taxon>Viridiplantae</taxon>
        <taxon>Streptophyta</taxon>
        <taxon>Embryophyta</taxon>
        <taxon>Tracheophyta</taxon>
        <taxon>Spermatophyta</taxon>
        <taxon>Magnoliopsida</taxon>
        <taxon>eudicotyledons</taxon>
        <taxon>Gunneridae</taxon>
        <taxon>Pentapetalae</taxon>
        <taxon>asterids</taxon>
        <taxon>campanulids</taxon>
        <taxon>Asterales</taxon>
        <taxon>Asteraceae</taxon>
        <taxon>Asteroideae</taxon>
        <taxon>Heliantheae alliance</taxon>
        <taxon>Heliantheae</taxon>
        <taxon>Ambrosia</taxon>
    </lineage>
</organism>
<dbReference type="Pfam" id="PF12146">
    <property type="entry name" value="Hydrolase_4"/>
    <property type="match status" value="1"/>
</dbReference>
<keyword evidence="1" id="KW-0812">Transmembrane</keyword>
<accession>A0AAD5GBU8</accession>
<dbReference type="AlphaFoldDB" id="A0AAD5GBU8"/>
<proteinExistence type="predicted"/>
<dbReference type="EMBL" id="JAMZMK010009723">
    <property type="protein sequence ID" value="KAI7734458.1"/>
    <property type="molecule type" value="Genomic_DNA"/>
</dbReference>
<evidence type="ECO:0000256" key="1">
    <source>
        <dbReference type="SAM" id="Phobius"/>
    </source>
</evidence>
<dbReference type="SUPFAM" id="SSF53474">
    <property type="entry name" value="alpha/beta-Hydrolases"/>
    <property type="match status" value="1"/>
</dbReference>
<evidence type="ECO:0000259" key="2">
    <source>
        <dbReference type="Pfam" id="PF12146"/>
    </source>
</evidence>
<gene>
    <name evidence="3" type="ORF">M8C21_034009</name>
</gene>
<feature type="transmembrane region" description="Helical" evidence="1">
    <location>
        <begin position="93"/>
        <end position="112"/>
    </location>
</feature>
<name>A0AAD5GBU8_AMBAR</name>
<feature type="domain" description="Serine aminopeptidase S33" evidence="2">
    <location>
        <begin position="258"/>
        <end position="456"/>
    </location>
</feature>
<dbReference type="InterPro" id="IPR051044">
    <property type="entry name" value="MAG_DAG_Lipase"/>
</dbReference>
<keyword evidence="1" id="KW-1133">Transmembrane helix</keyword>
<evidence type="ECO:0000313" key="4">
    <source>
        <dbReference type="Proteomes" id="UP001206925"/>
    </source>
</evidence>